<dbReference type="InterPro" id="IPR016177">
    <property type="entry name" value="DNA-bd_dom_sf"/>
</dbReference>
<dbReference type="PROSITE" id="PS50982">
    <property type="entry name" value="MBD"/>
    <property type="match status" value="1"/>
</dbReference>
<keyword evidence="5" id="KW-0539">Nucleus</keyword>
<feature type="transmembrane region" description="Helical" evidence="7">
    <location>
        <begin position="37"/>
        <end position="58"/>
    </location>
</feature>
<keyword evidence="2" id="KW-0805">Transcription regulation</keyword>
<feature type="domain" description="MBD" evidence="8">
    <location>
        <begin position="185"/>
        <end position="255"/>
    </location>
</feature>
<evidence type="ECO:0000313" key="10">
    <source>
        <dbReference type="Proteomes" id="UP000222542"/>
    </source>
</evidence>
<keyword evidence="3" id="KW-0238">DNA-binding</keyword>
<dbReference type="AlphaFoldDB" id="A0A2G2ZEQ9"/>
<keyword evidence="7" id="KW-0812">Transmembrane</keyword>
<keyword evidence="7" id="KW-1133">Transmembrane helix</keyword>
<dbReference type="STRING" id="4072.A0A2G2ZEQ9"/>
<dbReference type="Gramene" id="PHT80493">
    <property type="protein sequence ID" value="PHT80493"/>
    <property type="gene ID" value="T459_18545"/>
</dbReference>
<dbReference type="GO" id="GO:0005634">
    <property type="term" value="C:nucleus"/>
    <property type="evidence" value="ECO:0007669"/>
    <property type="project" value="UniProtKB-SubCell"/>
</dbReference>
<comment type="subcellular location">
    <subcellularLocation>
        <location evidence="1">Nucleus</location>
    </subcellularLocation>
</comment>
<feature type="coiled-coil region" evidence="6">
    <location>
        <begin position="74"/>
        <end position="115"/>
    </location>
</feature>
<dbReference type="Proteomes" id="UP000222542">
    <property type="component" value="Unassembled WGS sequence"/>
</dbReference>
<evidence type="ECO:0000256" key="3">
    <source>
        <dbReference type="ARBA" id="ARBA00023125"/>
    </source>
</evidence>
<evidence type="ECO:0000256" key="1">
    <source>
        <dbReference type="ARBA" id="ARBA00004123"/>
    </source>
</evidence>
<evidence type="ECO:0000313" key="9">
    <source>
        <dbReference type="EMBL" id="PHT80493.1"/>
    </source>
</evidence>
<keyword evidence="7" id="KW-0472">Membrane</keyword>
<dbReference type="Pfam" id="PF01429">
    <property type="entry name" value="MBD"/>
    <property type="match status" value="1"/>
</dbReference>
<evidence type="ECO:0000256" key="6">
    <source>
        <dbReference type="SAM" id="Coils"/>
    </source>
</evidence>
<dbReference type="EMBL" id="AYRZ02000006">
    <property type="protein sequence ID" value="PHT80493.1"/>
    <property type="molecule type" value="Genomic_DNA"/>
</dbReference>
<dbReference type="GO" id="GO:0003677">
    <property type="term" value="F:DNA binding"/>
    <property type="evidence" value="ECO:0007669"/>
    <property type="project" value="UniProtKB-KW"/>
</dbReference>
<proteinExistence type="predicted"/>
<dbReference type="SUPFAM" id="SSF54171">
    <property type="entry name" value="DNA-binding domain"/>
    <property type="match status" value="1"/>
</dbReference>
<dbReference type="Gene3D" id="3.30.890.10">
    <property type="entry name" value="Methyl-cpg-binding Protein 2, Chain A"/>
    <property type="match status" value="1"/>
</dbReference>
<accession>A0A2G2ZEQ9</accession>
<keyword evidence="10" id="KW-1185">Reference proteome</keyword>
<dbReference type="CDD" id="cd01396">
    <property type="entry name" value="MeCP2_MBD"/>
    <property type="match status" value="1"/>
</dbReference>
<organism evidence="9 10">
    <name type="scientific">Capsicum annuum</name>
    <name type="common">Capsicum pepper</name>
    <dbReference type="NCBI Taxonomy" id="4072"/>
    <lineage>
        <taxon>Eukaryota</taxon>
        <taxon>Viridiplantae</taxon>
        <taxon>Streptophyta</taxon>
        <taxon>Embryophyta</taxon>
        <taxon>Tracheophyta</taxon>
        <taxon>Spermatophyta</taxon>
        <taxon>Magnoliopsida</taxon>
        <taxon>eudicotyledons</taxon>
        <taxon>Gunneridae</taxon>
        <taxon>Pentapetalae</taxon>
        <taxon>asterids</taxon>
        <taxon>lamiids</taxon>
        <taxon>Solanales</taxon>
        <taxon>Solanaceae</taxon>
        <taxon>Solanoideae</taxon>
        <taxon>Capsiceae</taxon>
        <taxon>Capsicum</taxon>
    </lineage>
</organism>
<evidence type="ECO:0000256" key="4">
    <source>
        <dbReference type="ARBA" id="ARBA00023163"/>
    </source>
</evidence>
<evidence type="ECO:0000259" key="8">
    <source>
        <dbReference type="PROSITE" id="PS50982"/>
    </source>
</evidence>
<comment type="caution">
    <text evidence="9">The sequence shown here is derived from an EMBL/GenBank/DDBJ whole genome shotgun (WGS) entry which is preliminary data.</text>
</comment>
<protein>
    <submittedName>
        <fullName evidence="9">Methyl-CpG-binding domain-containing protein 4</fullName>
    </submittedName>
</protein>
<evidence type="ECO:0000256" key="2">
    <source>
        <dbReference type="ARBA" id="ARBA00023015"/>
    </source>
</evidence>
<keyword evidence="4" id="KW-0804">Transcription</keyword>
<dbReference type="SMART" id="SM00391">
    <property type="entry name" value="MBD"/>
    <property type="match status" value="1"/>
</dbReference>
<sequence>MLLIPVHTDLGLLDSMISWLMVFMYRDFKNLKKWEDVLIIVTCTLLLVLKASYEFYLIRRSERADTDLESQNAMDVLETRLRASESELEDVTERMNRYKNQLVVQQSRITQLENQLRGYQPETCSTSEAGHRLRWSPRESGRLNRRASTLDFPGKGLLKNLFTDNKPNGSCDDPADIEYDPRWTWIIDKPNLPKTPSGFKRKLCLRNDHSKMDAYYIAPSGKRLRSLVELCSFLQQIPEFIDISVSDLTFTSPKVMDDATSSKVVLPNSSNKGAVSSKKMSVWIELELFICFVVAVNSLVMFAVSTYSPIMLFSISLVYKSLVYGKDILTVPFTLC</sequence>
<gene>
    <name evidence="9" type="ORF">T459_18545</name>
</gene>
<reference evidence="9 10" key="2">
    <citation type="journal article" date="2017" name="Genome Biol.">
        <title>New reference genome sequences of hot pepper reveal the massive evolution of plant disease-resistance genes by retroduplication.</title>
        <authorList>
            <person name="Kim S."/>
            <person name="Park J."/>
            <person name="Yeom S.I."/>
            <person name="Kim Y.M."/>
            <person name="Seo E."/>
            <person name="Kim K.T."/>
            <person name="Kim M.S."/>
            <person name="Lee J.M."/>
            <person name="Cheong K."/>
            <person name="Shin H.S."/>
            <person name="Kim S.B."/>
            <person name="Han K."/>
            <person name="Lee J."/>
            <person name="Park M."/>
            <person name="Lee H.A."/>
            <person name="Lee H.Y."/>
            <person name="Lee Y."/>
            <person name="Oh S."/>
            <person name="Lee J.H."/>
            <person name="Choi E."/>
            <person name="Choi E."/>
            <person name="Lee S.E."/>
            <person name="Jeon J."/>
            <person name="Kim H."/>
            <person name="Choi G."/>
            <person name="Song H."/>
            <person name="Lee J."/>
            <person name="Lee S.C."/>
            <person name="Kwon J.K."/>
            <person name="Lee H.Y."/>
            <person name="Koo N."/>
            <person name="Hong Y."/>
            <person name="Kim R.W."/>
            <person name="Kang W.H."/>
            <person name="Huh J.H."/>
            <person name="Kang B.C."/>
            <person name="Yang T.J."/>
            <person name="Lee Y.H."/>
            <person name="Bennetzen J.L."/>
            <person name="Choi D."/>
        </authorList>
    </citation>
    <scope>NUCLEOTIDE SEQUENCE [LARGE SCALE GENOMIC DNA]</scope>
    <source>
        <strain evidence="10">cv. CM334</strain>
    </source>
</reference>
<dbReference type="PANTHER" id="PTHR12396">
    <property type="entry name" value="METHYL-CPG BINDING PROTEIN, MBD"/>
    <property type="match status" value="1"/>
</dbReference>
<dbReference type="InterPro" id="IPR001739">
    <property type="entry name" value="Methyl_CpG_DNA-bd"/>
</dbReference>
<keyword evidence="6" id="KW-0175">Coiled coil</keyword>
<reference evidence="9 10" key="1">
    <citation type="journal article" date="2014" name="Nat. Genet.">
        <title>Genome sequence of the hot pepper provides insights into the evolution of pungency in Capsicum species.</title>
        <authorList>
            <person name="Kim S."/>
            <person name="Park M."/>
            <person name="Yeom S.I."/>
            <person name="Kim Y.M."/>
            <person name="Lee J.M."/>
            <person name="Lee H.A."/>
            <person name="Seo E."/>
            <person name="Choi J."/>
            <person name="Cheong K."/>
            <person name="Kim K.T."/>
            <person name="Jung K."/>
            <person name="Lee G.W."/>
            <person name="Oh S.K."/>
            <person name="Bae C."/>
            <person name="Kim S.B."/>
            <person name="Lee H.Y."/>
            <person name="Kim S.Y."/>
            <person name="Kim M.S."/>
            <person name="Kang B.C."/>
            <person name="Jo Y.D."/>
            <person name="Yang H.B."/>
            <person name="Jeong H.J."/>
            <person name="Kang W.H."/>
            <person name="Kwon J.K."/>
            <person name="Shin C."/>
            <person name="Lim J.Y."/>
            <person name="Park J.H."/>
            <person name="Huh J.H."/>
            <person name="Kim J.S."/>
            <person name="Kim B.D."/>
            <person name="Cohen O."/>
            <person name="Paran I."/>
            <person name="Suh M.C."/>
            <person name="Lee S.B."/>
            <person name="Kim Y.K."/>
            <person name="Shin Y."/>
            <person name="Noh S.J."/>
            <person name="Park J."/>
            <person name="Seo Y.S."/>
            <person name="Kwon S.Y."/>
            <person name="Kim H.A."/>
            <person name="Park J.M."/>
            <person name="Kim H.J."/>
            <person name="Choi S.B."/>
            <person name="Bosland P.W."/>
            <person name="Reeves G."/>
            <person name="Jo S.H."/>
            <person name="Lee B.W."/>
            <person name="Cho H.T."/>
            <person name="Choi H.S."/>
            <person name="Lee M.S."/>
            <person name="Yu Y."/>
            <person name="Do Choi Y."/>
            <person name="Park B.S."/>
            <person name="van Deynze A."/>
            <person name="Ashrafi H."/>
            <person name="Hill T."/>
            <person name="Kim W.T."/>
            <person name="Pai H.S."/>
            <person name="Ahn H.K."/>
            <person name="Yeam I."/>
            <person name="Giovannoni J.J."/>
            <person name="Rose J.K."/>
            <person name="Sorensen I."/>
            <person name="Lee S.J."/>
            <person name="Kim R.W."/>
            <person name="Choi I.Y."/>
            <person name="Choi B.S."/>
            <person name="Lim J.S."/>
            <person name="Lee Y.H."/>
            <person name="Choi D."/>
        </authorList>
    </citation>
    <scope>NUCLEOTIDE SEQUENCE [LARGE SCALE GENOMIC DNA]</scope>
    <source>
        <strain evidence="10">cv. CM334</strain>
    </source>
</reference>
<evidence type="ECO:0000256" key="7">
    <source>
        <dbReference type="SAM" id="Phobius"/>
    </source>
</evidence>
<feature type="transmembrane region" description="Helical" evidence="7">
    <location>
        <begin position="288"/>
        <end position="319"/>
    </location>
</feature>
<dbReference type="PANTHER" id="PTHR12396:SF10">
    <property type="entry name" value="METHYL-CPG-BINDING DOMAIN-CONTAINING PROTEIN 1-RELATED"/>
    <property type="match status" value="1"/>
</dbReference>
<evidence type="ECO:0000256" key="5">
    <source>
        <dbReference type="ARBA" id="ARBA00023242"/>
    </source>
</evidence>
<name>A0A2G2ZEQ9_CAPAN</name>